<dbReference type="Pfam" id="PF12730">
    <property type="entry name" value="ABC2_membrane_4"/>
    <property type="match status" value="1"/>
</dbReference>
<dbReference type="GO" id="GO:0005886">
    <property type="term" value="C:plasma membrane"/>
    <property type="evidence" value="ECO:0007669"/>
    <property type="project" value="UniProtKB-SubCell"/>
</dbReference>
<proteinExistence type="predicted"/>
<dbReference type="PANTHER" id="PTHR37305">
    <property type="entry name" value="INTEGRAL MEMBRANE PROTEIN-RELATED"/>
    <property type="match status" value="1"/>
</dbReference>
<dbReference type="EMBL" id="CP034235">
    <property type="protein sequence ID" value="QGQ98517.1"/>
    <property type="molecule type" value="Genomic_DNA"/>
</dbReference>
<feature type="transmembrane region" description="Helical" evidence="1">
    <location>
        <begin position="227"/>
        <end position="249"/>
    </location>
</feature>
<reference evidence="3" key="1">
    <citation type="submission" date="2018-11" db="EMBL/GenBank/DDBJ databases">
        <title>Complete genome sequence of Paenibacillus sp. ML311-T8.</title>
        <authorList>
            <person name="Nam Y.-D."/>
            <person name="Kang J."/>
            <person name="Chung W.-H."/>
            <person name="Park Y.S."/>
        </authorList>
    </citation>
    <scope>NUCLEOTIDE SEQUENCE [LARGE SCALE GENOMIC DNA]</scope>
    <source>
        <strain evidence="3">ML311-T8</strain>
    </source>
</reference>
<sequence length="256" mass="28494">MKIYRRIRTWILVGLVLIVEGLAFWIYNESGGQPYDHTLWGGVLFMSNLTIAALFATIIIAADSVAGEFSGGTIKLLLIRPATRTKILLSKYLSVFGFLLFLFVILFVTSFIVSGLMYGFGSTTELYSYMGKGNVTHHISLASQTFRSYGFSCILIVIIISLCFMVSSVFRSSAIAITISIVLFFAGAIIGGIISQFKWAKYYLFSNVDLQIYLTDQIPIPGSGMTLTFSIIVLLVYFIIFNGLSWFVFKKRDVAS</sequence>
<gene>
    <name evidence="2" type="ORF">EHS13_28380</name>
</gene>
<feature type="transmembrane region" description="Helical" evidence="1">
    <location>
        <begin position="7"/>
        <end position="27"/>
    </location>
</feature>
<name>A0A6B8RRM5_9BACL</name>
<organism evidence="2 3">
    <name type="scientific">Paenibacillus psychroresistens</name>
    <dbReference type="NCBI Taxonomy" id="1778678"/>
    <lineage>
        <taxon>Bacteria</taxon>
        <taxon>Bacillati</taxon>
        <taxon>Bacillota</taxon>
        <taxon>Bacilli</taxon>
        <taxon>Bacillales</taxon>
        <taxon>Paenibacillaceae</taxon>
        <taxon>Paenibacillus</taxon>
    </lineage>
</organism>
<keyword evidence="1" id="KW-1133">Transmembrane helix</keyword>
<evidence type="ECO:0000313" key="3">
    <source>
        <dbReference type="Proteomes" id="UP000426246"/>
    </source>
</evidence>
<evidence type="ECO:0000256" key="1">
    <source>
        <dbReference type="SAM" id="Phobius"/>
    </source>
</evidence>
<dbReference type="PANTHER" id="PTHR37305:SF1">
    <property type="entry name" value="MEMBRANE PROTEIN"/>
    <property type="match status" value="1"/>
</dbReference>
<dbReference type="AlphaFoldDB" id="A0A6B8RRM5"/>
<dbReference type="GO" id="GO:0140359">
    <property type="term" value="F:ABC-type transporter activity"/>
    <property type="evidence" value="ECO:0007669"/>
    <property type="project" value="InterPro"/>
</dbReference>
<feature type="transmembrane region" description="Helical" evidence="1">
    <location>
        <begin position="149"/>
        <end position="167"/>
    </location>
</feature>
<feature type="transmembrane region" description="Helical" evidence="1">
    <location>
        <begin position="39"/>
        <end position="62"/>
    </location>
</feature>
<feature type="transmembrane region" description="Helical" evidence="1">
    <location>
        <begin position="174"/>
        <end position="194"/>
    </location>
</feature>
<accession>A0A6B8RRM5</accession>
<dbReference type="Proteomes" id="UP000426246">
    <property type="component" value="Chromosome"/>
</dbReference>
<keyword evidence="1" id="KW-0812">Transmembrane</keyword>
<evidence type="ECO:0000313" key="2">
    <source>
        <dbReference type="EMBL" id="QGQ98517.1"/>
    </source>
</evidence>
<keyword evidence="3" id="KW-1185">Reference proteome</keyword>
<protein>
    <submittedName>
        <fullName evidence="2">ABC transporter permease</fullName>
    </submittedName>
</protein>
<feature type="transmembrane region" description="Helical" evidence="1">
    <location>
        <begin position="92"/>
        <end position="120"/>
    </location>
</feature>
<dbReference type="KEGG" id="ppsc:EHS13_28380"/>
<keyword evidence="1" id="KW-0472">Membrane</keyword>